<proteinExistence type="predicted"/>
<dbReference type="Pfam" id="PF05569">
    <property type="entry name" value="Peptidase_M56"/>
    <property type="match status" value="1"/>
</dbReference>
<feature type="transmembrane region" description="Helical" evidence="1">
    <location>
        <begin position="98"/>
        <end position="118"/>
    </location>
</feature>
<keyword evidence="4" id="KW-1185">Reference proteome</keyword>
<dbReference type="EMBL" id="FQZE01000001">
    <property type="protein sequence ID" value="SHI30889.1"/>
    <property type="molecule type" value="Genomic_DNA"/>
</dbReference>
<dbReference type="CDD" id="cd07341">
    <property type="entry name" value="M56_BlaR1_MecR1_like"/>
    <property type="match status" value="1"/>
</dbReference>
<reference evidence="3 4" key="1">
    <citation type="submission" date="2016-11" db="EMBL/GenBank/DDBJ databases">
        <authorList>
            <person name="Jaros S."/>
            <person name="Januszkiewicz K."/>
            <person name="Wedrychowicz H."/>
        </authorList>
    </citation>
    <scope>NUCLEOTIDE SEQUENCE [LARGE SCALE GENOMIC DNA]</scope>
    <source>
        <strain evidence="3 4">DSM 27063</strain>
    </source>
</reference>
<dbReference type="PANTHER" id="PTHR34978">
    <property type="entry name" value="POSSIBLE SENSOR-TRANSDUCER PROTEIN BLAR"/>
    <property type="match status" value="1"/>
</dbReference>
<dbReference type="InterPro" id="IPR052173">
    <property type="entry name" value="Beta-lactam_resp_regulator"/>
</dbReference>
<evidence type="ECO:0000313" key="4">
    <source>
        <dbReference type="Proteomes" id="UP000184050"/>
    </source>
</evidence>
<dbReference type="InterPro" id="IPR008756">
    <property type="entry name" value="Peptidase_M56"/>
</dbReference>
<name>A0A1M6A3F4_9BACT</name>
<evidence type="ECO:0000256" key="1">
    <source>
        <dbReference type="SAM" id="Phobius"/>
    </source>
</evidence>
<dbReference type="PANTHER" id="PTHR34978:SF3">
    <property type="entry name" value="SLR0241 PROTEIN"/>
    <property type="match status" value="1"/>
</dbReference>
<dbReference type="RefSeq" id="WP_073163812.1">
    <property type="nucleotide sequence ID" value="NZ_FQZE01000001.1"/>
</dbReference>
<protein>
    <submittedName>
        <fullName evidence="3">Signal transducer regulating beta-lactamase production, contains metallopeptidase domain</fullName>
    </submittedName>
</protein>
<evidence type="ECO:0000313" key="3">
    <source>
        <dbReference type="EMBL" id="SHI30889.1"/>
    </source>
</evidence>
<feature type="transmembrane region" description="Helical" evidence="1">
    <location>
        <begin position="37"/>
        <end position="57"/>
    </location>
</feature>
<sequence length="564" mass="65175">MNPFFEYLIKSTISLSLLYLLFKAFMQNDKTLVLNRFLLLGILLFSAVIPLLNVQFFQTEVPAKQIETIRDFVTAPMTFSSENSVATTSVSESIKTEINYWLLIYGGVILILIIRLFLSVGKVLQLIQKAEKQKLKYIVLAVVKEMIQPFTFLNHVVLSEKDLREKKNSIVAHEQAHIKQLHAIDLAVCEVFTLLHFFNPLMWLLRRDLKLIHEYQADQAVLNNGIDAQQYQLLVLQKAVGERRFALANNFYQKPILKRIKMMKKNKKSWTQIKLLLFVPILLLLLQAFARPELISQPEEFIPVQLHENTKEVWLQKWTMQNIGEGIFQPETNSADSPKKPNNVLVILMNRDNEFLIENQHKKKEDIKQLVKNYLYGINPDGGKGPDYTEKEIPFIGKVKVSNGMVMYKHDIASSEEMINSTLKAIGEAYLEVRNEKAQIFFGNYYFELDEAKQDAVNSAVPVWFAYDKPKDIKNPPPPPPKFVVEFYKDRIILWDREVTLEELSSEAMKFVKKEDGKYYARVLIAVGVSDIQLNQLKEILNRAGVKNIEYSSDYKESDWTGGV</sequence>
<dbReference type="STRING" id="1168035.SAMN05444280_10143"/>
<dbReference type="Proteomes" id="UP000184050">
    <property type="component" value="Unassembled WGS sequence"/>
</dbReference>
<organism evidence="3 4">
    <name type="scientific">Tangfeifania diversioriginum</name>
    <dbReference type="NCBI Taxonomy" id="1168035"/>
    <lineage>
        <taxon>Bacteria</taxon>
        <taxon>Pseudomonadati</taxon>
        <taxon>Bacteroidota</taxon>
        <taxon>Bacteroidia</taxon>
        <taxon>Marinilabiliales</taxon>
        <taxon>Prolixibacteraceae</taxon>
        <taxon>Tangfeifania</taxon>
    </lineage>
</organism>
<dbReference type="AlphaFoldDB" id="A0A1M6A3F4"/>
<evidence type="ECO:0000259" key="2">
    <source>
        <dbReference type="Pfam" id="PF05569"/>
    </source>
</evidence>
<accession>A0A1M6A3F4</accession>
<keyword evidence="1" id="KW-1133">Transmembrane helix</keyword>
<dbReference type="OrthoDB" id="9814002at2"/>
<keyword evidence="1" id="KW-0472">Membrane</keyword>
<feature type="transmembrane region" description="Helical" evidence="1">
    <location>
        <begin position="271"/>
        <end position="290"/>
    </location>
</feature>
<feature type="domain" description="Peptidase M56" evidence="2">
    <location>
        <begin position="39"/>
        <end position="262"/>
    </location>
</feature>
<keyword evidence="1" id="KW-0812">Transmembrane</keyword>
<gene>
    <name evidence="3" type="ORF">SAMN05444280_10143</name>
</gene>